<keyword evidence="2" id="KW-1185">Reference proteome</keyword>
<sequence length="245" mass="28496">MTKHFIYLLILALVISCGQNNNQQQEKGNSASDSLAVVNDPKNNLNIQTNSFSEIDSSGVLMFPLSMGETEREGGSLSYKEMPNHGYWNIIFYNSKTKEYYLLSERKMIVGNYDYKFGSDDNDNISQTTNHIFYTVRTDDFNKDKKLTDQDPQYLFISDKFGNNFRQISPTNYNLNNWRYIKSSDKVIMTVGKDSDNNLEFDNSDEITTFEIELDKGTEAKEVFGDDFKNKLKILFDRDWKRLKK</sequence>
<dbReference type="RefSeq" id="WP_138765728.1">
    <property type="nucleotide sequence ID" value="NZ_OCMT01000001.1"/>
</dbReference>
<dbReference type="PROSITE" id="PS51257">
    <property type="entry name" value="PROKAR_LIPOPROTEIN"/>
    <property type="match status" value="1"/>
</dbReference>
<evidence type="ECO:0008006" key="3">
    <source>
        <dbReference type="Google" id="ProtNLM"/>
    </source>
</evidence>
<reference evidence="2" key="1">
    <citation type="submission" date="2017-09" db="EMBL/GenBank/DDBJ databases">
        <authorList>
            <person name="Varghese N."/>
            <person name="Submissions S."/>
        </authorList>
    </citation>
    <scope>NUCLEOTIDE SEQUENCE [LARGE SCALE GENOMIC DNA]</scope>
    <source>
        <strain evidence="2">CGMCC 1.12803</strain>
    </source>
</reference>
<proteinExistence type="predicted"/>
<evidence type="ECO:0000313" key="1">
    <source>
        <dbReference type="EMBL" id="SOD11877.1"/>
    </source>
</evidence>
<dbReference type="AlphaFoldDB" id="A0A285ZQE9"/>
<dbReference type="Proteomes" id="UP000219281">
    <property type="component" value="Unassembled WGS sequence"/>
</dbReference>
<accession>A0A285ZQE9</accession>
<protein>
    <recommendedName>
        <fullName evidence="3">Lipoprotein</fullName>
    </recommendedName>
</protein>
<organism evidence="1 2">
    <name type="scientific">Pedobacter xixiisoli</name>
    <dbReference type="NCBI Taxonomy" id="1476464"/>
    <lineage>
        <taxon>Bacteria</taxon>
        <taxon>Pseudomonadati</taxon>
        <taxon>Bacteroidota</taxon>
        <taxon>Sphingobacteriia</taxon>
        <taxon>Sphingobacteriales</taxon>
        <taxon>Sphingobacteriaceae</taxon>
        <taxon>Pedobacter</taxon>
    </lineage>
</organism>
<evidence type="ECO:0000313" key="2">
    <source>
        <dbReference type="Proteomes" id="UP000219281"/>
    </source>
</evidence>
<dbReference type="EMBL" id="OCMT01000001">
    <property type="protein sequence ID" value="SOD11877.1"/>
    <property type="molecule type" value="Genomic_DNA"/>
</dbReference>
<gene>
    <name evidence="1" type="ORF">SAMN06297358_0379</name>
</gene>
<dbReference type="OrthoDB" id="795272at2"/>
<name>A0A285ZQE9_9SPHI</name>